<evidence type="ECO:0000256" key="1">
    <source>
        <dbReference type="ARBA" id="ARBA00023002"/>
    </source>
</evidence>
<accession>A0ABT3IMC7</accession>
<gene>
    <name evidence="3" type="ORF">OL497_14520</name>
</gene>
<dbReference type="Gene3D" id="3.40.50.360">
    <property type="match status" value="1"/>
</dbReference>
<keyword evidence="4" id="KW-1185">Reference proteome</keyword>
<evidence type="ECO:0000313" key="4">
    <source>
        <dbReference type="Proteomes" id="UP001207742"/>
    </source>
</evidence>
<comment type="caution">
    <text evidence="3">The sequence shown here is derived from an EMBL/GenBank/DDBJ whole genome shotgun (WGS) entry which is preliminary data.</text>
</comment>
<reference evidence="3 4" key="1">
    <citation type="submission" date="2022-10" db="EMBL/GenBank/DDBJ databases">
        <title>Chitinophaga nivalis PC15 sp. nov., isolated from Pyeongchang county, South Korea.</title>
        <authorList>
            <person name="Trinh H.N."/>
        </authorList>
    </citation>
    <scope>NUCLEOTIDE SEQUENCE [LARGE SCALE GENOMIC DNA]</scope>
    <source>
        <strain evidence="3 4">PC14</strain>
    </source>
</reference>
<dbReference type="SUPFAM" id="SSF52218">
    <property type="entry name" value="Flavoproteins"/>
    <property type="match status" value="1"/>
</dbReference>
<proteinExistence type="predicted"/>
<dbReference type="Proteomes" id="UP001207742">
    <property type="component" value="Unassembled WGS sequence"/>
</dbReference>
<dbReference type="InterPro" id="IPR046980">
    <property type="entry name" value="KefG/KefF"/>
</dbReference>
<dbReference type="EMBL" id="JAPDNS010000001">
    <property type="protein sequence ID" value="MCW3485120.1"/>
    <property type="molecule type" value="Genomic_DNA"/>
</dbReference>
<feature type="domain" description="Flavodoxin-like fold" evidence="2">
    <location>
        <begin position="1"/>
        <end position="170"/>
    </location>
</feature>
<evidence type="ECO:0000259" key="2">
    <source>
        <dbReference type="Pfam" id="PF02525"/>
    </source>
</evidence>
<dbReference type="PANTHER" id="PTHR47307">
    <property type="entry name" value="GLUTATHIONE-REGULATED POTASSIUM-EFFLUX SYSTEM ANCILLARY PROTEIN KEFG"/>
    <property type="match status" value="1"/>
</dbReference>
<dbReference type="InterPro" id="IPR029039">
    <property type="entry name" value="Flavoprotein-like_sf"/>
</dbReference>
<keyword evidence="1" id="KW-0560">Oxidoreductase</keyword>
<evidence type="ECO:0000313" key="3">
    <source>
        <dbReference type="EMBL" id="MCW3485120.1"/>
    </source>
</evidence>
<dbReference type="PANTHER" id="PTHR47307:SF1">
    <property type="entry name" value="GLUTATHIONE-REGULATED POTASSIUM-EFFLUX SYSTEM ANCILLARY PROTEIN KEFG"/>
    <property type="match status" value="1"/>
</dbReference>
<name>A0ABT3IMC7_9BACT</name>
<dbReference type="RefSeq" id="WP_264731193.1">
    <property type="nucleotide sequence ID" value="NZ_JAPDNR010000001.1"/>
</dbReference>
<dbReference type="InterPro" id="IPR003680">
    <property type="entry name" value="Flavodoxin_fold"/>
</dbReference>
<protein>
    <submittedName>
        <fullName evidence="3">NAD(P)H-dependent oxidoreductase</fullName>
    </submittedName>
</protein>
<sequence>MKTLVIVIHPNLEGSVINKRWIEELKKYPEAYTIHDLYSKYPDEKIDVEKEQELVAAYDKIIFQFPFYWFNCPPLFKKWLDEVLTYGWAYGSNSGYKLAGKKIALGISAGINEEDYTTAGRYKYTLAQLTAPFEVTFDYIRADYKSFFAFYGVEYNPDTETIAESARGYLSFIAAL</sequence>
<organism evidence="3 4">
    <name type="scientific">Chitinophaga nivalis</name>
    <dbReference type="NCBI Taxonomy" id="2991709"/>
    <lineage>
        <taxon>Bacteria</taxon>
        <taxon>Pseudomonadati</taxon>
        <taxon>Bacteroidota</taxon>
        <taxon>Chitinophagia</taxon>
        <taxon>Chitinophagales</taxon>
        <taxon>Chitinophagaceae</taxon>
        <taxon>Chitinophaga</taxon>
    </lineage>
</organism>
<dbReference type="Pfam" id="PF02525">
    <property type="entry name" value="Flavodoxin_2"/>
    <property type="match status" value="1"/>
</dbReference>